<comment type="caution">
    <text evidence="4">The sequence shown here is derived from an EMBL/GenBank/DDBJ whole genome shotgun (WGS) entry which is preliminary data.</text>
</comment>
<evidence type="ECO:0000259" key="3">
    <source>
        <dbReference type="Pfam" id="PF13649"/>
    </source>
</evidence>
<evidence type="ECO:0000256" key="1">
    <source>
        <dbReference type="ARBA" id="ARBA00022603"/>
    </source>
</evidence>
<evidence type="ECO:0000313" key="4">
    <source>
        <dbReference type="EMBL" id="GIJ60532.1"/>
    </source>
</evidence>
<organism evidence="4 5">
    <name type="scientific">Virgisporangium aurantiacum</name>
    <dbReference type="NCBI Taxonomy" id="175570"/>
    <lineage>
        <taxon>Bacteria</taxon>
        <taxon>Bacillati</taxon>
        <taxon>Actinomycetota</taxon>
        <taxon>Actinomycetes</taxon>
        <taxon>Micromonosporales</taxon>
        <taxon>Micromonosporaceae</taxon>
        <taxon>Virgisporangium</taxon>
    </lineage>
</organism>
<dbReference type="InterPro" id="IPR041698">
    <property type="entry name" value="Methyltransf_25"/>
</dbReference>
<protein>
    <recommendedName>
        <fullName evidence="3">Methyltransferase domain-containing protein</fullName>
    </recommendedName>
</protein>
<dbReference type="SUPFAM" id="SSF53335">
    <property type="entry name" value="S-adenosyl-L-methionine-dependent methyltransferases"/>
    <property type="match status" value="1"/>
</dbReference>
<dbReference type="PANTHER" id="PTHR44942:SF4">
    <property type="entry name" value="METHYLTRANSFERASE TYPE 11 DOMAIN-CONTAINING PROTEIN"/>
    <property type="match status" value="1"/>
</dbReference>
<gene>
    <name evidence="4" type="ORF">Vau01_080480</name>
</gene>
<dbReference type="RefSeq" id="WP_204004953.1">
    <property type="nucleotide sequence ID" value="NZ_BOPG01000056.1"/>
</dbReference>
<accession>A0A8J3ZCT0</accession>
<dbReference type="Proteomes" id="UP000612585">
    <property type="component" value="Unassembled WGS sequence"/>
</dbReference>
<dbReference type="CDD" id="cd02440">
    <property type="entry name" value="AdoMet_MTases"/>
    <property type="match status" value="1"/>
</dbReference>
<proteinExistence type="predicted"/>
<dbReference type="GO" id="GO:0032259">
    <property type="term" value="P:methylation"/>
    <property type="evidence" value="ECO:0007669"/>
    <property type="project" value="UniProtKB-KW"/>
</dbReference>
<evidence type="ECO:0000256" key="2">
    <source>
        <dbReference type="ARBA" id="ARBA00022679"/>
    </source>
</evidence>
<dbReference type="InterPro" id="IPR051052">
    <property type="entry name" value="Diverse_substrate_MTase"/>
</dbReference>
<reference evidence="4" key="1">
    <citation type="submission" date="2021-01" db="EMBL/GenBank/DDBJ databases">
        <title>Whole genome shotgun sequence of Virgisporangium aurantiacum NBRC 16421.</title>
        <authorList>
            <person name="Komaki H."/>
            <person name="Tamura T."/>
        </authorList>
    </citation>
    <scope>NUCLEOTIDE SEQUENCE</scope>
    <source>
        <strain evidence="4">NBRC 16421</strain>
    </source>
</reference>
<dbReference type="Gene3D" id="3.40.50.150">
    <property type="entry name" value="Vaccinia Virus protein VP39"/>
    <property type="match status" value="1"/>
</dbReference>
<keyword evidence="1" id="KW-0489">Methyltransferase</keyword>
<dbReference type="Pfam" id="PF13649">
    <property type="entry name" value="Methyltransf_25"/>
    <property type="match status" value="1"/>
</dbReference>
<dbReference type="PANTHER" id="PTHR44942">
    <property type="entry name" value="METHYLTRANSF_11 DOMAIN-CONTAINING PROTEIN"/>
    <property type="match status" value="1"/>
</dbReference>
<dbReference type="GO" id="GO:0008168">
    <property type="term" value="F:methyltransferase activity"/>
    <property type="evidence" value="ECO:0007669"/>
    <property type="project" value="UniProtKB-KW"/>
</dbReference>
<dbReference type="AlphaFoldDB" id="A0A8J3ZCT0"/>
<dbReference type="InterPro" id="IPR029063">
    <property type="entry name" value="SAM-dependent_MTases_sf"/>
</dbReference>
<name>A0A8J3ZCT0_9ACTN</name>
<keyword evidence="2" id="KW-0808">Transferase</keyword>
<sequence length="267" mass="28590">MTEPARRGFSGEVAENYARFRRGYPPPVVDALAEAFGLDRTDVAVDLGCGTGQLTLPLAERLRAVVGVDPEPDMLRLAAATARERGVRTASWMMGFDSDLPTLAALLGPGAVAAVTAATAIHWMDHRALFASARALLRDGGGVAVVTNGDPLWLQASDWSRTLRAVLAEWTGKDVGWACGTDEESRAGYRAAMVDAGYEAGETRVEYEADLDVEGIVGLMFSAMSTKDVADPVRRNDFAGRVRAALAPRTRFVEHVTVVVQTGVLEK</sequence>
<feature type="domain" description="Methyltransferase" evidence="3">
    <location>
        <begin position="45"/>
        <end position="141"/>
    </location>
</feature>
<keyword evidence="5" id="KW-1185">Reference proteome</keyword>
<dbReference type="EMBL" id="BOPG01000056">
    <property type="protein sequence ID" value="GIJ60532.1"/>
    <property type="molecule type" value="Genomic_DNA"/>
</dbReference>
<evidence type="ECO:0000313" key="5">
    <source>
        <dbReference type="Proteomes" id="UP000612585"/>
    </source>
</evidence>